<evidence type="ECO:0000313" key="2">
    <source>
        <dbReference type="EMBL" id="MBF6058777.1"/>
    </source>
</evidence>
<keyword evidence="3" id="KW-1185">Reference proteome</keyword>
<name>A0ABS0BYA7_9GAMM</name>
<evidence type="ECO:0000256" key="1">
    <source>
        <dbReference type="SAM" id="SignalP"/>
    </source>
</evidence>
<gene>
    <name evidence="2" type="ORF">H8792_010530</name>
</gene>
<protein>
    <submittedName>
        <fullName evidence="2">DUF3299 domain-containing protein</fullName>
    </submittedName>
</protein>
<reference evidence="2 3" key="1">
    <citation type="submission" date="2020-06" db="EMBL/GenBank/DDBJ databases">
        <authorList>
            <person name="Scott K."/>
        </authorList>
    </citation>
    <scope>NUCLEOTIDE SEQUENCE [LARGE SCALE GENOMIC DNA]</scope>
    <source>
        <strain evidence="2 3">HH1</strain>
    </source>
</reference>
<evidence type="ECO:0000313" key="3">
    <source>
        <dbReference type="Proteomes" id="UP001193680"/>
    </source>
</evidence>
<accession>A0ABS0BYA7</accession>
<feature type="chain" id="PRO_5045717437" evidence="1">
    <location>
        <begin position="23"/>
        <end position="189"/>
    </location>
</feature>
<dbReference type="RefSeq" id="WP_185978922.1">
    <property type="nucleotide sequence ID" value="NZ_JACBGI020000027.1"/>
</dbReference>
<sequence>MKQLLFVCIFALSLFAADHAVAKESSTLIYWEDLLPPGYDADAILEKHQADLERLDQLPDESEEGQKLLQKILDSFNASPMNQKWNHKPIRLDGFLAPLDIENGKIVRFLLVPYFGACIHVPPPPTNQTVLIETAPGQAIPVEQADYAFVVEGTLEIESSKTDIGSAGYRILNAKTTIDREGTWLEPQN</sequence>
<dbReference type="InterPro" id="IPR021727">
    <property type="entry name" value="DUF3299"/>
</dbReference>
<dbReference type="Proteomes" id="UP001193680">
    <property type="component" value="Unassembled WGS sequence"/>
</dbReference>
<feature type="signal peptide" evidence="1">
    <location>
        <begin position="1"/>
        <end position="22"/>
    </location>
</feature>
<reference evidence="2 3" key="2">
    <citation type="submission" date="2020-11" db="EMBL/GenBank/DDBJ databases">
        <title>Sulfur oxidizing isolate from Hospital Hole Sinkhole.</title>
        <authorList>
            <person name="Scott K.M."/>
        </authorList>
    </citation>
    <scope>NUCLEOTIDE SEQUENCE [LARGE SCALE GENOMIC DNA]</scope>
    <source>
        <strain evidence="2 3">HH1</strain>
    </source>
</reference>
<dbReference type="Pfam" id="PF11736">
    <property type="entry name" value="DUF3299"/>
    <property type="match status" value="1"/>
</dbReference>
<comment type="caution">
    <text evidence="2">The sequence shown here is derived from an EMBL/GenBank/DDBJ whole genome shotgun (WGS) entry which is preliminary data.</text>
</comment>
<organism evidence="2 3">
    <name type="scientific">Thiomicrorhabdus heinhorstiae</name>
    <dbReference type="NCBI Taxonomy" id="2748010"/>
    <lineage>
        <taxon>Bacteria</taxon>
        <taxon>Pseudomonadati</taxon>
        <taxon>Pseudomonadota</taxon>
        <taxon>Gammaproteobacteria</taxon>
        <taxon>Thiotrichales</taxon>
        <taxon>Piscirickettsiaceae</taxon>
        <taxon>Thiomicrorhabdus</taxon>
    </lineage>
</organism>
<keyword evidence="1" id="KW-0732">Signal</keyword>
<dbReference type="EMBL" id="JACBGI020000027">
    <property type="protein sequence ID" value="MBF6058777.1"/>
    <property type="molecule type" value="Genomic_DNA"/>
</dbReference>
<dbReference type="Gene3D" id="2.40.50.870">
    <property type="entry name" value="Protein of unknown function (DUF3299)"/>
    <property type="match status" value="1"/>
</dbReference>
<proteinExistence type="predicted"/>